<feature type="domain" description="Heterokaryon incompatibility" evidence="3">
    <location>
        <begin position="25"/>
        <end position="126"/>
    </location>
</feature>
<evidence type="ECO:0000256" key="2">
    <source>
        <dbReference type="SAM" id="Coils"/>
    </source>
</evidence>
<accession>A0A9P4QXN9</accession>
<feature type="non-terminal residue" evidence="6">
    <location>
        <position position="794"/>
    </location>
</feature>
<feature type="domain" description="Nephrocystin 3-like N-terminal" evidence="5">
    <location>
        <begin position="294"/>
        <end position="456"/>
    </location>
</feature>
<dbReference type="Pfam" id="PF06985">
    <property type="entry name" value="HET"/>
    <property type="match status" value="1"/>
</dbReference>
<dbReference type="InterPro" id="IPR010730">
    <property type="entry name" value="HET"/>
</dbReference>
<gene>
    <name evidence="6" type="ORF">EJ04DRAFT_418071</name>
</gene>
<feature type="domain" description="GPI inositol-deacylase winged helix" evidence="4">
    <location>
        <begin position="573"/>
        <end position="657"/>
    </location>
</feature>
<name>A0A9P4QXN9_9PLEO</name>
<dbReference type="InterPro" id="IPR027417">
    <property type="entry name" value="P-loop_NTPase"/>
</dbReference>
<feature type="coiled-coil region" evidence="2">
    <location>
        <begin position="228"/>
        <end position="255"/>
    </location>
</feature>
<organism evidence="6 7">
    <name type="scientific">Polyplosphaeria fusca</name>
    <dbReference type="NCBI Taxonomy" id="682080"/>
    <lineage>
        <taxon>Eukaryota</taxon>
        <taxon>Fungi</taxon>
        <taxon>Dikarya</taxon>
        <taxon>Ascomycota</taxon>
        <taxon>Pezizomycotina</taxon>
        <taxon>Dothideomycetes</taxon>
        <taxon>Pleosporomycetidae</taxon>
        <taxon>Pleosporales</taxon>
        <taxon>Tetraplosphaeriaceae</taxon>
        <taxon>Polyplosphaeria</taxon>
    </lineage>
</organism>
<dbReference type="OrthoDB" id="1577640at2759"/>
<comment type="caution">
    <text evidence="6">The sequence shown here is derived from an EMBL/GenBank/DDBJ whole genome shotgun (WGS) entry which is preliminary data.</text>
</comment>
<dbReference type="Proteomes" id="UP000799444">
    <property type="component" value="Unassembled WGS sequence"/>
</dbReference>
<keyword evidence="1" id="KW-0677">Repeat</keyword>
<dbReference type="Pfam" id="PF22939">
    <property type="entry name" value="WHD_GPIID"/>
    <property type="match status" value="1"/>
</dbReference>
<evidence type="ECO:0000256" key="1">
    <source>
        <dbReference type="ARBA" id="ARBA00022737"/>
    </source>
</evidence>
<reference evidence="6" key="1">
    <citation type="journal article" date="2020" name="Stud. Mycol.">
        <title>101 Dothideomycetes genomes: a test case for predicting lifestyles and emergence of pathogens.</title>
        <authorList>
            <person name="Haridas S."/>
            <person name="Albert R."/>
            <person name="Binder M."/>
            <person name="Bloem J."/>
            <person name="Labutti K."/>
            <person name="Salamov A."/>
            <person name="Andreopoulos B."/>
            <person name="Baker S."/>
            <person name="Barry K."/>
            <person name="Bills G."/>
            <person name="Bluhm B."/>
            <person name="Cannon C."/>
            <person name="Castanera R."/>
            <person name="Culley D."/>
            <person name="Daum C."/>
            <person name="Ezra D."/>
            <person name="Gonzalez J."/>
            <person name="Henrissat B."/>
            <person name="Kuo A."/>
            <person name="Liang C."/>
            <person name="Lipzen A."/>
            <person name="Lutzoni F."/>
            <person name="Magnuson J."/>
            <person name="Mondo S."/>
            <person name="Nolan M."/>
            <person name="Ohm R."/>
            <person name="Pangilinan J."/>
            <person name="Park H.-J."/>
            <person name="Ramirez L."/>
            <person name="Alfaro M."/>
            <person name="Sun H."/>
            <person name="Tritt A."/>
            <person name="Yoshinaga Y."/>
            <person name="Zwiers L.-H."/>
            <person name="Turgeon B."/>
            <person name="Goodwin S."/>
            <person name="Spatafora J."/>
            <person name="Crous P."/>
            <person name="Grigoriev I."/>
        </authorList>
    </citation>
    <scope>NUCLEOTIDE SEQUENCE</scope>
    <source>
        <strain evidence="6">CBS 125425</strain>
    </source>
</reference>
<dbReference type="Gene3D" id="3.40.50.300">
    <property type="entry name" value="P-loop containing nucleotide triphosphate hydrolases"/>
    <property type="match status" value="1"/>
</dbReference>
<sequence>MHLLQLQDNDQFSLVEFVGNSIPPYAILSHTWGSKDDEVSFQDIKNNVGKKKVGYQKIRFCGRQAKDDDLAFIWVDTCCIDKTSSAELSEAINSMFQWYQNAKICYAYLSDVSNEISGDESQSVHKQKPALQQSKWFTRGWTLQELLAPASVEFFSKDWERLGNKQCLKQTIHEITKVPLEVLEGDPVSMYSVEERFSWASNRQTTRVEDESYCLLGIFDIHMPLIYGEGKEKALKRLQKEVKESQGEIAATLSRNIKANNPARDASLSKILRWLAAPDPSVNYQKALKQRQQDTGLWFLESEPYTNWKVGAASSIWLYGIPGCGKTILSSTVLQDILQHCDMKLGQVAAYFYFDFNDVQKQHADPMLRSLVCQLLQQSVEIFTGLDTLSSHDDGRRQPSLDSLLDATRQMMQKASQVYILLDALDECAQRAELMEVLRTMAGWQLENVHMIMTSRKERDIENSLERIVDPQNSICLQSEIVDKDIQQYVRERLSSDNALNKWGKDTALQHEIETALMKGSKGMFRWVVCQLDTLGKCRNRAMLRKSLASLPPTLDKTYDRILCAIAEDDFDYAIRILQWLAFSDRPLSVEEVAEVIAIDGTRDPAFDRDEVLEDPSEALDICSSLISISGAGDDGGKQVAVLAHYSVKEYLVSDRIRNGQAARYWMQDTACHSMIARACVGYLIQFQQAEPIEGDMLTRFKLAQYSARFWASHARWSKVRKSEIGQVVMDLLSMENAAYLNWIRLYDPDQPWAEPYLKKSLRDIAAPLYYTAYLGLETVVEMLLDKDVEVNAQ</sequence>
<evidence type="ECO:0000259" key="4">
    <source>
        <dbReference type="Pfam" id="PF22939"/>
    </source>
</evidence>
<evidence type="ECO:0000313" key="7">
    <source>
        <dbReference type="Proteomes" id="UP000799444"/>
    </source>
</evidence>
<dbReference type="SUPFAM" id="SSF52540">
    <property type="entry name" value="P-loop containing nucleoside triphosphate hydrolases"/>
    <property type="match status" value="1"/>
</dbReference>
<proteinExistence type="predicted"/>
<dbReference type="AlphaFoldDB" id="A0A9P4QXN9"/>
<evidence type="ECO:0000259" key="3">
    <source>
        <dbReference type="Pfam" id="PF06985"/>
    </source>
</evidence>
<dbReference type="EMBL" id="ML996166">
    <property type="protein sequence ID" value="KAF2733148.1"/>
    <property type="molecule type" value="Genomic_DNA"/>
</dbReference>
<evidence type="ECO:0000259" key="5">
    <source>
        <dbReference type="Pfam" id="PF24883"/>
    </source>
</evidence>
<dbReference type="InterPro" id="IPR056884">
    <property type="entry name" value="NPHP3-like_N"/>
</dbReference>
<dbReference type="PANTHER" id="PTHR10622">
    <property type="entry name" value="HET DOMAIN-CONTAINING PROTEIN"/>
    <property type="match status" value="1"/>
</dbReference>
<dbReference type="PANTHER" id="PTHR10622:SF13">
    <property type="entry name" value="NACHT DOMAIN-CONTAINING PROTEIN"/>
    <property type="match status" value="1"/>
</dbReference>
<keyword evidence="7" id="KW-1185">Reference proteome</keyword>
<dbReference type="InterPro" id="IPR054471">
    <property type="entry name" value="GPIID_WHD"/>
</dbReference>
<protein>
    <submittedName>
        <fullName evidence="6">HET-domain-containing protein</fullName>
    </submittedName>
</protein>
<keyword evidence="2" id="KW-0175">Coiled coil</keyword>
<dbReference type="Pfam" id="PF24883">
    <property type="entry name" value="NPHP3_N"/>
    <property type="match status" value="1"/>
</dbReference>
<evidence type="ECO:0000313" key="6">
    <source>
        <dbReference type="EMBL" id="KAF2733148.1"/>
    </source>
</evidence>